<evidence type="ECO:0000313" key="3">
    <source>
        <dbReference type="EMBL" id="GIQ79450.1"/>
    </source>
</evidence>
<protein>
    <submittedName>
        <fullName evidence="3">Digestive organ expansion factor, predicted</fullName>
    </submittedName>
</protein>
<feature type="domain" description="UTP25 NTP hydrolase-like" evidence="2">
    <location>
        <begin position="157"/>
        <end position="406"/>
    </location>
</feature>
<sequence>MSTGGSGDLPDTLPGLLEHHLWDELTPEEDTLYEAERRGFSLLPAAHSVHLSLPDEESDTGVSVRVSATPRAHSLSSSVFPLTLRGSGETTEEDDIASLGVLPRVAAGFQNMHSVAQRPDMPHGPLGSLHRLMLPLLRTRADVAMLCADSQFTSNVCREAVALHAVDMAIRTWKRRNDNSQALAIGTAAEEEEEEGSSEGEASDKATLEEGGLAEADAAPGPEVERVTEVRDSGYTRPCVLILVPTRHIGFRYAQHMLALMPGLTPTHTMGLGKLEEELAPLEGDYINGSDLLPDDIETDTQTVPGSEPEHHVGRVIPFDWRQTFAGNSDDNFRYGLSIGKGGPRRCRVYGDIRGCDIVVASPLNLKLLLAQRGGVAILSSIHTVILDTASLLNYQSWAHVADVMEVSGGKCDCGDCSTMSPEGFCPNHTGLTVHDDPTDLTMRNGEPLSVEAKVLLAAYCVSVSVHCIVVSGRGMRPDLSGMVDMAIKGSDCLRHIMGLVLSRRVTPTTTFAQLLIKQDVHFTEPYHCEEVAGLIQSFVPAGSPPPNDATDCAADISRATQSLGMAMGAVMFRLNFSNNLKRIGSFIYEMVTEPYFECFLAYWYGANVPHLLSALIATYLPPDVSNSVRQFLANPQGNHTAQLLDAFSGPGGLGTKSGLYHPGLVKIADLYFQMLPEGSIAYRAGETDMHGQLLASMSLLGHCLSAAVPLPPPSSPFALKGSTRFGQHLKALVHCAYSDERSDCEYPCHISGQGGVHALDFLINGLEGADGPGAGGTPRAGLLNKLLRRGDSPTERASLVARPIDGKAVQSCQIASLVYSRLEMYILLKNVKVARDLLLRSPGQWVLFMWMLYQIQGSAESRRLKSGPFIRSQDTDIAVLKQFCLNEYGYSMLPMFSEAAKLGLSPPPEWLEAYSYKYGTIAPSNSPSQELVTVYTRVTRSTLLFLSHWLCNLRRVTISQSAPDEVAQRLTSDLLVDDKESGLLLPATHGQHCPGSFQTTDGGDKPELYSVYLYEYPLPLHRTLSMLLSSCVHIGMDSKTLFESADGGAILEALCSASLVQCDVDSLEESPVPMLVALHPMREMIMGHMVRLRYYVRNGRPQEFVSEHLTFSNQSYASSMVYISCYNISLIQHMARISPRSVVRALLQETGVMWAGERKFVEQKDCPEDSDRYGPLFSIALRLLLNVVETGTDPADPESVMVSILHGILAKGGVAPSVVYGSIGSIFSSMRFFDSSSAVLRHVDHVPSVKQEPGQFRLREEALRTIPCWGNTISNTQDLFKTLLERLGKTVQIPPSVLSLPAPSPGTPEGKVCSRVALACLPDSVLTAVMTLYLWVTDTPHLSSDAFMSALRVLTIATEAARSVQNGLEWPFPGITPIDEMLDTGVYGVREGPGAEAEGERERDPLSEVTLRSILGRLLNLSKERLPFFTGAWVSHLMSAVSSLSPSAAECIGGLRTGVDDERALSMRTQAHARALAMMKGLTSNAKSKWAEEMAQGDDSEEAEGPKAVCPACQETMPVSPSLDTAPHSPPAPKPVGMLFTVTYSSLLSGLDYAVPAANSSIIGSVLDKAGQDVLTTKGPAAYTARQLYFGQTDPGLVYRIAPEGVFPVSAFCDGNSKYLLDPSVPDTPMDSMIQPAVFLKQSNLLLSSCGHHIHCECAKTLKDQSTQMICPLCRGRATLILPTHPTPQDAVSTLAKLLTCRLTGAPVPGHTVAQISMRAMDDPTRRLPLLMIVGLDSCLYSILTACQSTVPLSPSDGVEQGEAVNRAASVLGRLTVLTSHMVSAVGAALKIITCPTVRGQFVLSLKSSLFTAASTQTDPVAAAVAYCRLVLVDAAVGTAPFINPLAPEALPMAHALLEKVANLARTSRVVGLETVLYCSLKAAQTGLDSTPLFRTEHSMQTHIQQSRPDIRAILEASGGGDTLSPLVTMLSRPHLYLSAHPDSPVSAPLGILKGLPFNTSLAAIDYSKSHLCTTCHEAKALCLFCGQGVCINLGCGSVQIGDRAPTNCVYSAIHHHLSHCTVRGRNLYTWTT</sequence>
<feature type="compositionally biased region" description="Acidic residues" evidence="1">
    <location>
        <begin position="189"/>
        <end position="198"/>
    </location>
</feature>
<feature type="region of interest" description="Disordered" evidence="1">
    <location>
        <begin position="187"/>
        <end position="206"/>
    </location>
</feature>
<evidence type="ECO:0000313" key="4">
    <source>
        <dbReference type="Proteomes" id="UP000265618"/>
    </source>
</evidence>
<keyword evidence="4" id="KW-1185">Reference proteome</keyword>
<gene>
    <name evidence="3" type="ORF">KIPB_000097</name>
</gene>
<dbReference type="Pfam" id="PF22916">
    <property type="entry name" value="UTP25_NTPase-like"/>
    <property type="match status" value="1"/>
</dbReference>
<dbReference type="PANTHER" id="PTHR12933:SF0">
    <property type="entry name" value="U3 SMALL NUCLEOLAR RNA-ASSOCIATED PROTEIN 25 HOMOLOG"/>
    <property type="match status" value="1"/>
</dbReference>
<dbReference type="GO" id="GO:0000462">
    <property type="term" value="P:maturation of SSU-rRNA from tricistronic rRNA transcript (SSU-rRNA, 5.8S rRNA, LSU-rRNA)"/>
    <property type="evidence" value="ECO:0007669"/>
    <property type="project" value="TreeGrafter"/>
</dbReference>
<evidence type="ECO:0000256" key="1">
    <source>
        <dbReference type="SAM" id="MobiDB-lite"/>
    </source>
</evidence>
<name>A0A9K3CN96_9EUKA</name>
<dbReference type="PANTHER" id="PTHR12933">
    <property type="entry name" value="ORF PROTEIN-RELATED"/>
    <property type="match status" value="1"/>
</dbReference>
<dbReference type="SUPFAM" id="SSF57850">
    <property type="entry name" value="RING/U-box"/>
    <property type="match status" value="1"/>
</dbReference>
<dbReference type="Proteomes" id="UP000265618">
    <property type="component" value="Unassembled WGS sequence"/>
</dbReference>
<dbReference type="GO" id="GO:0032040">
    <property type="term" value="C:small-subunit processome"/>
    <property type="evidence" value="ECO:0007669"/>
    <property type="project" value="TreeGrafter"/>
</dbReference>
<dbReference type="InterPro" id="IPR053940">
    <property type="entry name" value="UTP25_NTPase-like"/>
</dbReference>
<reference evidence="3 4" key="1">
    <citation type="journal article" date="2018" name="PLoS ONE">
        <title>The draft genome of Kipferlia bialata reveals reductive genome evolution in fornicate parasites.</title>
        <authorList>
            <person name="Tanifuji G."/>
            <person name="Takabayashi S."/>
            <person name="Kume K."/>
            <person name="Takagi M."/>
            <person name="Nakayama T."/>
            <person name="Kamikawa R."/>
            <person name="Inagaki Y."/>
            <person name="Hashimoto T."/>
        </authorList>
    </citation>
    <scope>NUCLEOTIDE SEQUENCE [LARGE SCALE GENOMIC DNA]</scope>
    <source>
        <strain evidence="3">NY0173</strain>
    </source>
</reference>
<proteinExistence type="predicted"/>
<dbReference type="OrthoDB" id="10264378at2759"/>
<dbReference type="InterPro" id="IPR010678">
    <property type="entry name" value="UTP25"/>
</dbReference>
<dbReference type="GO" id="GO:0034511">
    <property type="term" value="F:U3 snoRNA binding"/>
    <property type="evidence" value="ECO:0007669"/>
    <property type="project" value="InterPro"/>
</dbReference>
<dbReference type="EMBL" id="BDIP01000009">
    <property type="protein sequence ID" value="GIQ79450.1"/>
    <property type="molecule type" value="Genomic_DNA"/>
</dbReference>
<evidence type="ECO:0000259" key="2">
    <source>
        <dbReference type="Pfam" id="PF22916"/>
    </source>
</evidence>
<accession>A0A9K3CN96</accession>
<comment type="caution">
    <text evidence="3">The sequence shown here is derived from an EMBL/GenBank/DDBJ whole genome shotgun (WGS) entry which is preliminary data.</text>
</comment>
<organism evidence="3 4">
    <name type="scientific">Kipferlia bialata</name>
    <dbReference type="NCBI Taxonomy" id="797122"/>
    <lineage>
        <taxon>Eukaryota</taxon>
        <taxon>Metamonada</taxon>
        <taxon>Carpediemonas-like organisms</taxon>
        <taxon>Kipferlia</taxon>
    </lineage>
</organism>
<dbReference type="GO" id="GO:0019843">
    <property type="term" value="F:rRNA binding"/>
    <property type="evidence" value="ECO:0007669"/>
    <property type="project" value="TreeGrafter"/>
</dbReference>